<dbReference type="Proteomes" id="UP000035760">
    <property type="component" value="Unassembled WGS sequence"/>
</dbReference>
<gene>
    <name evidence="1" type="ORF">BN873_740010</name>
</gene>
<organism evidence="1 2">
    <name type="scientific">Candidatus Competibacter denitrificans Run_A_D11</name>
    <dbReference type="NCBI Taxonomy" id="1400863"/>
    <lineage>
        <taxon>Bacteria</taxon>
        <taxon>Pseudomonadati</taxon>
        <taxon>Pseudomonadota</taxon>
        <taxon>Gammaproteobacteria</taxon>
        <taxon>Candidatus Competibacteraceae</taxon>
        <taxon>Candidatus Competibacter</taxon>
    </lineage>
</organism>
<dbReference type="AlphaFoldDB" id="W6ME43"/>
<dbReference type="STRING" id="1400863.BN873_740010"/>
<dbReference type="RefSeq" id="WP_139031742.1">
    <property type="nucleotide sequence ID" value="NZ_CBTJ020000085.1"/>
</dbReference>
<keyword evidence="1" id="KW-0808">Transferase</keyword>
<evidence type="ECO:0000313" key="1">
    <source>
        <dbReference type="EMBL" id="CDI03963.1"/>
    </source>
</evidence>
<dbReference type="GO" id="GO:0016740">
    <property type="term" value="F:transferase activity"/>
    <property type="evidence" value="ECO:0007669"/>
    <property type="project" value="UniProtKB-KW"/>
</dbReference>
<dbReference type="Gene3D" id="3.40.50.2000">
    <property type="entry name" value="Glycogen Phosphorylase B"/>
    <property type="match status" value="1"/>
</dbReference>
<dbReference type="Gene3D" id="3.40.50.11010">
    <property type="match status" value="1"/>
</dbReference>
<protein>
    <submittedName>
        <fullName evidence="1">Glycosyl transferase, group 1</fullName>
    </submittedName>
</protein>
<name>W6ME43_9GAMM</name>
<accession>W6ME43</accession>
<dbReference type="OrthoDB" id="9179784at2"/>
<dbReference type="SUPFAM" id="SSF53756">
    <property type="entry name" value="UDP-Glycosyltransferase/glycogen phosphorylase"/>
    <property type="match status" value="1"/>
</dbReference>
<reference evidence="1" key="1">
    <citation type="submission" date="2013-07" db="EMBL/GenBank/DDBJ databases">
        <authorList>
            <person name="McIlroy S."/>
        </authorList>
    </citation>
    <scope>NUCLEOTIDE SEQUENCE [LARGE SCALE GENOMIC DNA]</scope>
    <source>
        <strain evidence="1">Run_A_D11</strain>
    </source>
</reference>
<reference evidence="1" key="2">
    <citation type="submission" date="2014-03" db="EMBL/GenBank/DDBJ databases">
        <title>Candidatus Competibacter-lineage genomes retrieved from metagenomes reveal functional metabolic diversity.</title>
        <authorList>
            <person name="McIlroy S.J."/>
            <person name="Albertsen M."/>
            <person name="Andresen E.K."/>
            <person name="Saunders A.M."/>
            <person name="Kristiansen R."/>
            <person name="Stokholm-Bjerregaard M."/>
            <person name="Nielsen K.L."/>
            <person name="Nielsen P.H."/>
        </authorList>
    </citation>
    <scope>NUCLEOTIDE SEQUENCE</scope>
    <source>
        <strain evidence="1">Run_A_D11</strain>
    </source>
</reference>
<dbReference type="EMBL" id="CBTJ020000085">
    <property type="protein sequence ID" value="CDI03963.1"/>
    <property type="molecule type" value="Genomic_DNA"/>
</dbReference>
<evidence type="ECO:0000313" key="2">
    <source>
        <dbReference type="Proteomes" id="UP000035760"/>
    </source>
</evidence>
<comment type="caution">
    <text evidence="1">The sequence shown here is derived from an EMBL/GenBank/DDBJ whole genome shotgun (WGS) entry which is preliminary data.</text>
</comment>
<proteinExistence type="predicted"/>
<sequence length="394" mass="44911">MKSDEFKRDIIPPSFIVFSDDWGEHPSSSQHIFKHIALNHKVLWVNTIGMRNPKLTWSDFNKIIKKIKKMFGSLKVESQKRKSDNIFLYVCQPFMLPFNQIFLIRRFNKYSVRRAIQLNNRHLNLTNSIVVSTVPNACDYIDILDNSKTVYYCVDDFTQWPGLNHCLVGEMEDQLIGRSEILIGTSHKLYSKLHAYSKPTYLLTHGVDRALFSQNPLVEHSCLTSIPKPRVGYFGLIDERSDQGLLIAIASSMPDFSFVMTGPVVTDVSPSKTCSNIYFTGPVTYTELPSLVKGLDILFIPYLVNEFTDSISPLKLKEYLITGKPVVTTPLAEAKAFSQYLMIASSIEGWKIALTSSLKQDQPSKFELIIKAMEGELWENKAKIFLDLCMQENI</sequence>
<keyword evidence="2" id="KW-1185">Reference proteome</keyword>